<evidence type="ECO:0000313" key="9">
    <source>
        <dbReference type="EMBL" id="CDG97480.1"/>
    </source>
</evidence>
<dbReference type="Pfam" id="PF00293">
    <property type="entry name" value="NUDIX"/>
    <property type="match status" value="1"/>
</dbReference>
<name>A0A077NHV4_XENBV</name>
<dbReference type="SUPFAM" id="SSF55811">
    <property type="entry name" value="Nudix"/>
    <property type="match status" value="1"/>
</dbReference>
<dbReference type="PROSITE" id="PS51462">
    <property type="entry name" value="NUDIX"/>
    <property type="match status" value="1"/>
</dbReference>
<comment type="similarity">
    <text evidence="3">Belongs to the Nudix hydrolase family. PCD1 subfamily.</text>
</comment>
<dbReference type="PANTHER" id="PTHR12992:SF11">
    <property type="entry name" value="MITOCHONDRIAL COENZYME A DIPHOSPHATASE NUDT8"/>
    <property type="match status" value="1"/>
</dbReference>
<sequence length="189" mass="21265">MTSLSDFIHRFQLQLPAQPADLANNQRNAAVLLPIICKPEPTLLLTQRAKNLRSHAGQIAFPGGAADPEDHSLIATALREAEEEVSIPHHKVQVLGQLAPLDSSGGYRVTPVVGLVSPSLSFRTNPTEVARIFEIPLFDALSLPHYQHLDIKSRNRQHRVYFYWYREQMIWGLTAAIIYRLAQQVQRSV</sequence>
<evidence type="ECO:0000313" key="10">
    <source>
        <dbReference type="Proteomes" id="UP000028511"/>
    </source>
</evidence>
<dbReference type="InterPro" id="IPR000086">
    <property type="entry name" value="NUDIX_hydrolase_dom"/>
</dbReference>
<evidence type="ECO:0000256" key="3">
    <source>
        <dbReference type="ARBA" id="ARBA00006506"/>
    </source>
</evidence>
<dbReference type="GO" id="GO:0009132">
    <property type="term" value="P:nucleoside diphosphate metabolic process"/>
    <property type="evidence" value="ECO:0007669"/>
    <property type="project" value="InterPro"/>
</dbReference>
<dbReference type="GO" id="GO:0010945">
    <property type="term" value="F:coenzyme A diphosphatase activity"/>
    <property type="evidence" value="ECO:0007669"/>
    <property type="project" value="InterPro"/>
</dbReference>
<dbReference type="PROSITE" id="PS01293">
    <property type="entry name" value="NUDIX_COA"/>
    <property type="match status" value="1"/>
</dbReference>
<gene>
    <name evidence="9" type="ORF">XBP1_270020</name>
</gene>
<dbReference type="CDD" id="cd03426">
    <property type="entry name" value="NUDIX_CoAse_Nudt7"/>
    <property type="match status" value="1"/>
</dbReference>
<proteinExistence type="inferred from homology"/>
<evidence type="ECO:0000256" key="4">
    <source>
        <dbReference type="ARBA" id="ARBA00022723"/>
    </source>
</evidence>
<keyword evidence="4" id="KW-0479">Metal-binding</keyword>
<keyword evidence="5" id="KW-0378">Hydrolase</keyword>
<dbReference type="AlphaFoldDB" id="A0A077NHV4"/>
<evidence type="ECO:0000256" key="5">
    <source>
        <dbReference type="ARBA" id="ARBA00022801"/>
    </source>
</evidence>
<evidence type="ECO:0000256" key="2">
    <source>
        <dbReference type="ARBA" id="ARBA00001946"/>
    </source>
</evidence>
<dbReference type="Gene3D" id="3.90.79.10">
    <property type="entry name" value="Nucleoside Triphosphate Pyrophosphohydrolase"/>
    <property type="match status" value="1"/>
</dbReference>
<keyword evidence="7" id="KW-0464">Manganese</keyword>
<evidence type="ECO:0000256" key="6">
    <source>
        <dbReference type="ARBA" id="ARBA00022842"/>
    </source>
</evidence>
<evidence type="ECO:0000259" key="8">
    <source>
        <dbReference type="PROSITE" id="PS51462"/>
    </source>
</evidence>
<dbReference type="PANTHER" id="PTHR12992">
    <property type="entry name" value="NUDIX HYDROLASE"/>
    <property type="match status" value="1"/>
</dbReference>
<dbReference type="GO" id="GO:0000287">
    <property type="term" value="F:magnesium ion binding"/>
    <property type="evidence" value="ECO:0007669"/>
    <property type="project" value="InterPro"/>
</dbReference>
<dbReference type="HOGENOM" id="CLU_040940_5_2_6"/>
<feature type="domain" description="Nudix hydrolase" evidence="8">
    <location>
        <begin position="26"/>
        <end position="157"/>
    </location>
</feature>
<dbReference type="GO" id="GO:0030145">
    <property type="term" value="F:manganese ion binding"/>
    <property type="evidence" value="ECO:0007669"/>
    <property type="project" value="InterPro"/>
</dbReference>
<dbReference type="EMBL" id="CBSW010000190">
    <property type="protein sequence ID" value="CDG97480.1"/>
    <property type="molecule type" value="Genomic_DNA"/>
</dbReference>
<comment type="cofactor">
    <cofactor evidence="1">
        <name>Mn(2+)</name>
        <dbReference type="ChEBI" id="CHEBI:29035"/>
    </cofactor>
</comment>
<evidence type="ECO:0000256" key="7">
    <source>
        <dbReference type="ARBA" id="ARBA00023211"/>
    </source>
</evidence>
<accession>A0A077NHV4</accession>
<dbReference type="Proteomes" id="UP000028511">
    <property type="component" value="Unassembled WGS sequence"/>
</dbReference>
<reference evidence="9" key="1">
    <citation type="submission" date="2013-07" db="EMBL/GenBank/DDBJ databases">
        <title>Sub-species coevolution in mutualistic symbiosis.</title>
        <authorList>
            <person name="Murfin K."/>
            <person name="Klassen J."/>
            <person name="Lee M."/>
            <person name="Forst S."/>
            <person name="Stock P."/>
            <person name="Goodrich-Blair H."/>
        </authorList>
    </citation>
    <scope>NUCLEOTIDE SEQUENCE [LARGE SCALE GENOMIC DNA]</scope>
    <source>
        <strain evidence="9">Puntauvense</strain>
    </source>
</reference>
<evidence type="ECO:0000256" key="1">
    <source>
        <dbReference type="ARBA" id="ARBA00001936"/>
    </source>
</evidence>
<keyword evidence="6" id="KW-0460">Magnesium</keyword>
<dbReference type="NCBIfam" id="NF007980">
    <property type="entry name" value="PRK10707.1"/>
    <property type="match status" value="1"/>
</dbReference>
<organism evidence="9 10">
    <name type="scientific">Xenorhabdus bovienii str. puntauvense</name>
    <dbReference type="NCBI Taxonomy" id="1398201"/>
    <lineage>
        <taxon>Bacteria</taxon>
        <taxon>Pseudomonadati</taxon>
        <taxon>Pseudomonadota</taxon>
        <taxon>Gammaproteobacteria</taxon>
        <taxon>Enterobacterales</taxon>
        <taxon>Morganellaceae</taxon>
        <taxon>Xenorhabdus</taxon>
    </lineage>
</organism>
<dbReference type="InterPro" id="IPR000059">
    <property type="entry name" value="NUDIX_hydrolase_NudL_CS"/>
</dbReference>
<dbReference type="InterPro" id="IPR045121">
    <property type="entry name" value="CoAse"/>
</dbReference>
<comment type="caution">
    <text evidence="9">The sequence shown here is derived from an EMBL/GenBank/DDBJ whole genome shotgun (WGS) entry which is preliminary data.</text>
</comment>
<protein>
    <recommendedName>
        <fullName evidence="8">Nudix hydrolase domain-containing protein</fullName>
    </recommendedName>
</protein>
<comment type="cofactor">
    <cofactor evidence="2">
        <name>Mg(2+)</name>
        <dbReference type="ChEBI" id="CHEBI:18420"/>
    </cofactor>
</comment>
<dbReference type="RefSeq" id="WP_038212734.1">
    <property type="nucleotide sequence ID" value="NZ_CAWLWN010000026.1"/>
</dbReference>
<dbReference type="InterPro" id="IPR015797">
    <property type="entry name" value="NUDIX_hydrolase-like_dom_sf"/>
</dbReference>